<evidence type="ECO:0000313" key="3">
    <source>
        <dbReference type="EMBL" id="MCJ2381487.1"/>
    </source>
</evidence>
<name>A0ABT0C3A0_9BACT</name>
<protein>
    <submittedName>
        <fullName evidence="3">LPS-assembly protein LptD</fullName>
    </submittedName>
</protein>
<feature type="region of interest" description="Disordered" evidence="1">
    <location>
        <begin position="740"/>
        <end position="777"/>
    </location>
</feature>
<sequence length="912" mass="103451">MKYRVLLTLFVYILGSWGLFAQRKTSPSYTSDQAVADTTLRVDSVAQDSIAPADSTKKAGLEAPVDYKAKDSIVMTAGNMAYLFGEGDVKYQQIQLQAENIEMNMDSSLVYAKFGLDSVGDEFGYPLFIDGSDQYESKTMRYNFKSKKGYITDVITQQGEGYVTAGKTKKTETDALNMVGGKYTTCDEHEHPHFYIQMTKAKVRPKKNIVTGPVYLVFEDVPIYPLGLPFCFFPFSDTYSSGILMPTFGDESARGFYLRDGGYYFALSDYMDLALTGEIYTKGSWGLSAKSNYRKRYKYSGSFLASYLVSKYGDKGLPDYSKSKDFKITWTHSQDAKANPYRSFSASVNFSTSSYDRNQMMGLYNPNATSNTKSSSVNITQRFPNNPLSISATMSINQTSRDSSISVTLPDVTFTLSRIYPFKRKHAVGKERWYEKISMSYTGYLRNSINTKENLLFKSNLIRDWNNAMQHKIPVSATFTLFKYLNISPSFNYSENWYTHKVEQAYDMQKKAMAPVDTTYGFYRTYEYDASISASTTLYGFFKPLPFFGGKKIEMIRHRFEPSISLSARPDFGDSKFGFWQDYVYTNAQGEDVHVQYSPFANQIFSPPSSGKSGSVNFSINNNLEMKVRSDKDSTGFKKISLIDKLSLGMSYNMVADSFKWSDLSVGLRLKLSKNYTLNLNGTFDTYTYKYNEQTGRAYKVDIPRWQAGKGIGRLKQTGTSFSYTFNNDTFKKWFGGGDDSKKKGEGDAAGAESNADNADMNGPEDGEKKSSRLLGKKKEDGEYDADGYYMAKVPWSLSFNYSMSLGYSNEFDPKKMEYKYALTHALSFNGNIQPTKNWSFNFNATYDFDTHKVSYMTCNITRNMHCFQMTASFIPIGPYKSYTFSVAVSSSLLKDLKYNQSSSYREGQQWY</sequence>
<organism evidence="3 4">
    <name type="scientific">Parabacteroides faecalis</name>
    <dbReference type="NCBI Taxonomy" id="2924040"/>
    <lineage>
        <taxon>Bacteria</taxon>
        <taxon>Pseudomonadati</taxon>
        <taxon>Bacteroidota</taxon>
        <taxon>Bacteroidia</taxon>
        <taxon>Bacteroidales</taxon>
        <taxon>Tannerellaceae</taxon>
        <taxon>Parabacteroides</taxon>
    </lineage>
</organism>
<keyword evidence="4" id="KW-1185">Reference proteome</keyword>
<feature type="domain" description="LPS-assembly protein LptD central" evidence="2">
    <location>
        <begin position="209"/>
        <end position="687"/>
    </location>
</feature>
<proteinExistence type="predicted"/>
<dbReference type="PANTHER" id="PTHR30189">
    <property type="entry name" value="LPS-ASSEMBLY PROTEIN"/>
    <property type="match status" value="1"/>
</dbReference>
<dbReference type="EMBL" id="JAKZMM010000034">
    <property type="protein sequence ID" value="MCJ2381487.1"/>
    <property type="molecule type" value="Genomic_DNA"/>
</dbReference>
<dbReference type="PANTHER" id="PTHR30189:SF1">
    <property type="entry name" value="LPS-ASSEMBLY PROTEIN LPTD"/>
    <property type="match status" value="1"/>
</dbReference>
<evidence type="ECO:0000256" key="1">
    <source>
        <dbReference type="SAM" id="MobiDB-lite"/>
    </source>
</evidence>
<dbReference type="InterPro" id="IPR050218">
    <property type="entry name" value="LptD"/>
</dbReference>
<dbReference type="RefSeq" id="WP_243325854.1">
    <property type="nucleotide sequence ID" value="NZ_JAKZMM010000034.1"/>
</dbReference>
<evidence type="ECO:0000313" key="4">
    <source>
        <dbReference type="Proteomes" id="UP001165444"/>
    </source>
</evidence>
<dbReference type="Pfam" id="PF19838">
    <property type="entry name" value="LptD_2"/>
    <property type="match status" value="1"/>
</dbReference>
<gene>
    <name evidence="3" type="ORF">MUN53_12860</name>
</gene>
<feature type="compositionally biased region" description="Basic and acidic residues" evidence="1">
    <location>
        <begin position="766"/>
        <end position="777"/>
    </location>
</feature>
<comment type="caution">
    <text evidence="3">The sequence shown here is derived from an EMBL/GenBank/DDBJ whole genome shotgun (WGS) entry which is preliminary data.</text>
</comment>
<accession>A0ABT0C3A0</accession>
<dbReference type="Proteomes" id="UP001165444">
    <property type="component" value="Unassembled WGS sequence"/>
</dbReference>
<dbReference type="InterPro" id="IPR045659">
    <property type="entry name" value="LptD_2"/>
</dbReference>
<evidence type="ECO:0000259" key="2">
    <source>
        <dbReference type="Pfam" id="PF19838"/>
    </source>
</evidence>
<reference evidence="3 4" key="1">
    <citation type="submission" date="2022-03" db="EMBL/GenBank/DDBJ databases">
        <title>Parabacteroides sp. nov. isolated from swine feces.</title>
        <authorList>
            <person name="Bak J.E."/>
        </authorList>
    </citation>
    <scope>NUCLEOTIDE SEQUENCE [LARGE SCALE GENOMIC DNA]</scope>
    <source>
        <strain evidence="3 4">AGMB00274</strain>
    </source>
</reference>